<dbReference type="SUPFAM" id="SSF52540">
    <property type="entry name" value="P-loop containing nucleoside triphosphate hydrolases"/>
    <property type="match status" value="1"/>
</dbReference>
<evidence type="ECO:0000256" key="2">
    <source>
        <dbReference type="ARBA" id="ARBA00022552"/>
    </source>
</evidence>
<name>A0A0U5GLL1_ASPCI</name>
<evidence type="ECO:0000259" key="14">
    <source>
        <dbReference type="PROSITE" id="PS51194"/>
    </source>
</evidence>
<evidence type="ECO:0000313" key="16">
    <source>
        <dbReference type="EMBL" id="CEL10815.1"/>
    </source>
</evidence>
<dbReference type="InterPro" id="IPR011545">
    <property type="entry name" value="DEAD/DEAH_box_helicase_dom"/>
</dbReference>
<comment type="domain">
    <text evidence="11">The Q motif is unique to and characteristic of the DEAD box family of RNA helicases and controls ATP binding and hydrolysis.</text>
</comment>
<keyword evidence="7 11" id="KW-0694">RNA-binding</keyword>
<reference evidence="17" key="1">
    <citation type="journal article" date="2016" name="Genome Announc.">
        <title>Draft genome sequences of fungus Aspergillus calidoustus.</title>
        <authorList>
            <person name="Horn F."/>
            <person name="Linde J."/>
            <person name="Mattern D.J."/>
            <person name="Walther G."/>
            <person name="Guthke R."/>
            <person name="Scherlach K."/>
            <person name="Martin K."/>
            <person name="Brakhage A.A."/>
            <person name="Petzke L."/>
            <person name="Valiante V."/>
        </authorList>
    </citation>
    <scope>NUCLEOTIDE SEQUENCE [LARGE SCALE GENOMIC DNA]</scope>
    <source>
        <strain evidence="17">SF006504</strain>
    </source>
</reference>
<dbReference type="InterPro" id="IPR014014">
    <property type="entry name" value="RNA_helicase_DEAD_Q_motif"/>
</dbReference>
<evidence type="ECO:0000256" key="10">
    <source>
        <dbReference type="RuleBase" id="RU000492"/>
    </source>
</evidence>
<dbReference type="SMART" id="SM00487">
    <property type="entry name" value="DEXDc"/>
    <property type="match status" value="1"/>
</dbReference>
<feature type="compositionally biased region" description="Acidic residues" evidence="12">
    <location>
        <begin position="121"/>
        <end position="135"/>
    </location>
</feature>
<feature type="region of interest" description="Disordered" evidence="12">
    <location>
        <begin position="76"/>
        <end position="202"/>
    </location>
</feature>
<comment type="similarity">
    <text evidence="10">Belongs to the DEAD box helicase family.</text>
</comment>
<feature type="domain" description="Helicase C-terminal" evidence="14">
    <location>
        <begin position="513"/>
        <end position="668"/>
    </location>
</feature>
<dbReference type="GO" id="GO:0016787">
    <property type="term" value="F:hydrolase activity"/>
    <property type="evidence" value="ECO:0007669"/>
    <property type="project" value="UniProtKB-KW"/>
</dbReference>
<dbReference type="Gene3D" id="3.40.50.300">
    <property type="entry name" value="P-loop containing nucleotide triphosphate hydrolases"/>
    <property type="match status" value="2"/>
</dbReference>
<organism evidence="16 17">
    <name type="scientific">Aspergillus calidoustus</name>
    <dbReference type="NCBI Taxonomy" id="454130"/>
    <lineage>
        <taxon>Eukaryota</taxon>
        <taxon>Fungi</taxon>
        <taxon>Dikarya</taxon>
        <taxon>Ascomycota</taxon>
        <taxon>Pezizomycotina</taxon>
        <taxon>Eurotiomycetes</taxon>
        <taxon>Eurotiomycetidae</taxon>
        <taxon>Eurotiales</taxon>
        <taxon>Aspergillaceae</taxon>
        <taxon>Aspergillus</taxon>
        <taxon>Aspergillus subgen. Nidulantes</taxon>
    </lineage>
</organism>
<feature type="compositionally biased region" description="Polar residues" evidence="12">
    <location>
        <begin position="86"/>
        <end position="95"/>
    </location>
</feature>
<proteinExistence type="inferred from homology"/>
<evidence type="ECO:0000256" key="9">
    <source>
        <dbReference type="PROSITE-ProRule" id="PRU00552"/>
    </source>
</evidence>
<feature type="region of interest" description="Disordered" evidence="12">
    <location>
        <begin position="712"/>
        <end position="736"/>
    </location>
</feature>
<keyword evidence="3 10" id="KW-0547">Nucleotide-binding</keyword>
<comment type="subcellular location">
    <subcellularLocation>
        <location evidence="1">Nucleus</location>
        <location evidence="1">Nucleolus</location>
    </subcellularLocation>
</comment>
<comment type="catalytic activity">
    <reaction evidence="8 11">
        <text>ATP + H2O = ADP + phosphate + H(+)</text>
        <dbReference type="Rhea" id="RHEA:13065"/>
        <dbReference type="ChEBI" id="CHEBI:15377"/>
        <dbReference type="ChEBI" id="CHEBI:15378"/>
        <dbReference type="ChEBI" id="CHEBI:30616"/>
        <dbReference type="ChEBI" id="CHEBI:43474"/>
        <dbReference type="ChEBI" id="CHEBI:456216"/>
        <dbReference type="EC" id="3.6.4.13"/>
    </reaction>
</comment>
<gene>
    <name evidence="16" type="ORF">ASPCAL13924</name>
</gene>
<keyword evidence="6 10" id="KW-0067">ATP-binding</keyword>
<dbReference type="AlphaFoldDB" id="A0A0U5GLL1"/>
<dbReference type="GO" id="GO:0005730">
    <property type="term" value="C:nucleolus"/>
    <property type="evidence" value="ECO:0007669"/>
    <property type="project" value="UniProtKB-SubCell"/>
</dbReference>
<dbReference type="GO" id="GO:0005524">
    <property type="term" value="F:ATP binding"/>
    <property type="evidence" value="ECO:0007669"/>
    <property type="project" value="UniProtKB-UniRule"/>
</dbReference>
<evidence type="ECO:0000256" key="3">
    <source>
        <dbReference type="ARBA" id="ARBA00022741"/>
    </source>
</evidence>
<dbReference type="Pfam" id="PF00270">
    <property type="entry name" value="DEAD"/>
    <property type="match status" value="1"/>
</dbReference>
<dbReference type="CDD" id="cd17946">
    <property type="entry name" value="DEADc_DDX24"/>
    <property type="match status" value="1"/>
</dbReference>
<dbReference type="PROSITE" id="PS51194">
    <property type="entry name" value="HELICASE_CTER"/>
    <property type="match status" value="1"/>
</dbReference>
<dbReference type="PANTHER" id="PTHR24031">
    <property type="entry name" value="RNA HELICASE"/>
    <property type="match status" value="1"/>
</dbReference>
<feature type="region of interest" description="Disordered" evidence="12">
    <location>
        <begin position="409"/>
        <end position="431"/>
    </location>
</feature>
<feature type="compositionally biased region" description="Basic and acidic residues" evidence="12">
    <location>
        <begin position="1"/>
        <end position="10"/>
    </location>
</feature>
<dbReference type="PROSITE" id="PS51195">
    <property type="entry name" value="Q_MOTIF"/>
    <property type="match status" value="1"/>
</dbReference>
<dbReference type="InterPro" id="IPR001650">
    <property type="entry name" value="Helicase_C-like"/>
</dbReference>
<evidence type="ECO:0000259" key="15">
    <source>
        <dbReference type="PROSITE" id="PS51195"/>
    </source>
</evidence>
<evidence type="ECO:0000259" key="13">
    <source>
        <dbReference type="PROSITE" id="PS51192"/>
    </source>
</evidence>
<feature type="short sequence motif" description="Q motif" evidence="9">
    <location>
        <begin position="220"/>
        <end position="248"/>
    </location>
</feature>
<accession>A0A0U5GLL1</accession>
<feature type="region of interest" description="Disordered" evidence="12">
    <location>
        <begin position="1"/>
        <end position="31"/>
    </location>
</feature>
<dbReference type="GO" id="GO:0003724">
    <property type="term" value="F:RNA helicase activity"/>
    <property type="evidence" value="ECO:0007669"/>
    <property type="project" value="UniProtKB-EC"/>
</dbReference>
<dbReference type="OMA" id="QMIQKAR"/>
<protein>
    <recommendedName>
        <fullName evidence="11">ATP-dependent RNA helicase</fullName>
        <ecNumber evidence="11">3.6.4.13</ecNumber>
    </recommendedName>
</protein>
<evidence type="ECO:0000313" key="17">
    <source>
        <dbReference type="Proteomes" id="UP000054771"/>
    </source>
</evidence>
<dbReference type="OrthoDB" id="4310724at2759"/>
<dbReference type="InterPro" id="IPR014001">
    <property type="entry name" value="Helicase_ATP-bd"/>
</dbReference>
<dbReference type="EMBL" id="CDMC01000020">
    <property type="protein sequence ID" value="CEL10815.1"/>
    <property type="molecule type" value="Genomic_DNA"/>
</dbReference>
<feature type="domain" description="Helicase ATP-binding" evidence="13">
    <location>
        <begin position="251"/>
        <end position="451"/>
    </location>
</feature>
<evidence type="ECO:0000256" key="1">
    <source>
        <dbReference type="ARBA" id="ARBA00004604"/>
    </source>
</evidence>
<keyword evidence="4 10" id="KW-0378">Hydrolase</keyword>
<evidence type="ECO:0000256" key="12">
    <source>
        <dbReference type="SAM" id="MobiDB-lite"/>
    </source>
</evidence>
<keyword evidence="2" id="KW-0698">rRNA processing</keyword>
<keyword evidence="5 10" id="KW-0347">Helicase</keyword>
<evidence type="ECO:0000256" key="8">
    <source>
        <dbReference type="ARBA" id="ARBA00047984"/>
    </source>
</evidence>
<dbReference type="CDD" id="cd18787">
    <property type="entry name" value="SF2_C_DEAD"/>
    <property type="match status" value="1"/>
</dbReference>
<evidence type="ECO:0000256" key="11">
    <source>
        <dbReference type="RuleBase" id="RU365068"/>
    </source>
</evidence>
<dbReference type="InterPro" id="IPR000629">
    <property type="entry name" value="RNA-helicase_DEAD-box_CS"/>
</dbReference>
<dbReference type="GO" id="GO:0006364">
    <property type="term" value="P:rRNA processing"/>
    <property type="evidence" value="ECO:0007669"/>
    <property type="project" value="UniProtKB-KW"/>
</dbReference>
<feature type="compositionally biased region" description="Acidic residues" evidence="12">
    <location>
        <begin position="412"/>
        <end position="427"/>
    </location>
</feature>
<comment type="function">
    <text evidence="11">RNA helicase.</text>
</comment>
<evidence type="ECO:0000256" key="7">
    <source>
        <dbReference type="ARBA" id="ARBA00022884"/>
    </source>
</evidence>
<sequence length="794" mass="88109">MGFKRPRESKNAGSQSSKRKKTSASKKVIENPEVEDVSVAIDDLNWKEVTLPDKLDDFTGFFGLEEIEGVDVVRPEGKGDLRFKVRNSTSPSSPRLNRYQAARGKPAKSILKNPNAKPETTFDDEWSGFSDDEPANENGGATETPDEEPKAAGVKDKKDEKTKKKEAQKKEKKDAQKETKKEQKDRKQKNGTNLKDRDIKPGLSFAALEDEEEDDGADVSAWESLGLSPETLASLSKLNFGTPTTVQKACIPPILDGHDVIGKASTGSGKTLAFGLPILEHYLEQIRNGERNESEKKEDKIPIALILSPTRELAHQLQKHIYNLVSNAPGVNPRIALLTGGLSVQKQQRLLNGADIVIGTPGRVWEVLSSGTGLIKRMQGIKFLVIDEADRLLSEGHFKEVEDILSSLDRVEDTDMPDEADSSDDEEIKPGSERQTLVFSATFHRDLQQKLAGKSKWTGGDIMNKKESMEYLLQKLNFREEKPKFIDVNPIQQMAEGLKEGIVECAAMEKDLYLYTLLMYHPKHRTLVFTNSISAVRRITQLLQNLQLPALALHSSMAQKARLRSVERFSSPTANPGTILVATDVAARGLDIKGIDFVVHYHAPRTADTYVHRSGRTARAGASGKSVIICAPEEMVGVVRLAAKVHANMANKKRLPLESLELDRRVVSRIRQRVTLAARLTDSNIAKEKISTEDNWLRNAAEDLGVDYDSEEFDQAEGRGRGRGRGRHERDRQNSTISKAELAGIRAELKQLLSQRVNIGVSERYLTSGRVDIEALLRGEGNNSFLGQVDALDF</sequence>
<dbReference type="Pfam" id="PF00271">
    <property type="entry name" value="Helicase_C"/>
    <property type="match status" value="1"/>
</dbReference>
<dbReference type="SMART" id="SM00490">
    <property type="entry name" value="HELICc"/>
    <property type="match status" value="1"/>
</dbReference>
<dbReference type="STRING" id="454130.A0A0U5GLL1"/>
<feature type="compositionally biased region" description="Basic and acidic residues" evidence="12">
    <location>
        <begin position="147"/>
        <end position="185"/>
    </location>
</feature>
<evidence type="ECO:0000256" key="5">
    <source>
        <dbReference type="ARBA" id="ARBA00022806"/>
    </source>
</evidence>
<feature type="domain" description="DEAD-box RNA helicase Q" evidence="15">
    <location>
        <begin position="220"/>
        <end position="248"/>
    </location>
</feature>
<dbReference type="EC" id="3.6.4.13" evidence="11"/>
<evidence type="ECO:0000256" key="4">
    <source>
        <dbReference type="ARBA" id="ARBA00022801"/>
    </source>
</evidence>
<keyword evidence="17" id="KW-1185">Reference proteome</keyword>
<dbReference type="PROSITE" id="PS00039">
    <property type="entry name" value="DEAD_ATP_HELICASE"/>
    <property type="match status" value="1"/>
</dbReference>
<dbReference type="PROSITE" id="PS51192">
    <property type="entry name" value="HELICASE_ATP_BIND_1"/>
    <property type="match status" value="1"/>
</dbReference>
<evidence type="ECO:0000256" key="6">
    <source>
        <dbReference type="ARBA" id="ARBA00022840"/>
    </source>
</evidence>
<dbReference type="GO" id="GO:0003723">
    <property type="term" value="F:RNA binding"/>
    <property type="evidence" value="ECO:0007669"/>
    <property type="project" value="UniProtKB-UniRule"/>
</dbReference>
<dbReference type="Proteomes" id="UP000054771">
    <property type="component" value="Unassembled WGS sequence"/>
</dbReference>
<dbReference type="InterPro" id="IPR027417">
    <property type="entry name" value="P-loop_NTPase"/>
</dbReference>